<keyword evidence="1" id="KW-0479">Metal-binding</keyword>
<dbReference type="FunFam" id="1.10.238.230:FF:000001">
    <property type="entry name" value="Serine/threonine-protein phosphatase 2A regulatory subunit B'' subunit beta"/>
    <property type="match status" value="1"/>
</dbReference>
<evidence type="ECO:0000256" key="1">
    <source>
        <dbReference type="ARBA" id="ARBA00022723"/>
    </source>
</evidence>
<reference evidence="5" key="1">
    <citation type="submission" date="2017-01" db="EMBL/GenBank/DDBJ databases">
        <title>A deep insight into the sialotranscriptome of adult male and female Cluex tarsalis mosquitoes.</title>
        <authorList>
            <person name="Ribeiro J.M."/>
            <person name="Moreira F."/>
            <person name="Bernard K.A."/>
            <person name="Calvo E."/>
        </authorList>
    </citation>
    <scope>NUCLEOTIDE SEQUENCE</scope>
    <source>
        <strain evidence="5">Kern County</strain>
        <tissue evidence="5">Salivary glands</tissue>
    </source>
</reference>
<accession>A0A1Q3G425</accession>
<feature type="compositionally biased region" description="Low complexity" evidence="3">
    <location>
        <begin position="251"/>
        <end position="284"/>
    </location>
</feature>
<dbReference type="Gene3D" id="1.10.238.230">
    <property type="match status" value="1"/>
</dbReference>
<feature type="compositionally biased region" description="Polar residues" evidence="3">
    <location>
        <begin position="972"/>
        <end position="987"/>
    </location>
</feature>
<feature type="compositionally biased region" description="Low complexity" evidence="3">
    <location>
        <begin position="988"/>
        <end position="1007"/>
    </location>
</feature>
<dbReference type="InterPro" id="IPR041534">
    <property type="entry name" value="EF-hand_13"/>
</dbReference>
<feature type="region of interest" description="Disordered" evidence="3">
    <location>
        <begin position="972"/>
        <end position="1018"/>
    </location>
</feature>
<feature type="domain" description="EF-hand" evidence="4">
    <location>
        <begin position="798"/>
        <end position="833"/>
    </location>
</feature>
<name>A0A1Q3G425_CULTA</name>
<evidence type="ECO:0000259" key="4">
    <source>
        <dbReference type="PROSITE" id="PS50222"/>
    </source>
</evidence>
<proteinExistence type="predicted"/>
<dbReference type="PANTHER" id="PTHR14095:SF0">
    <property type="entry name" value="MIP22305P"/>
    <property type="match status" value="1"/>
</dbReference>
<dbReference type="SUPFAM" id="SSF47473">
    <property type="entry name" value="EF-hand"/>
    <property type="match status" value="2"/>
</dbReference>
<dbReference type="GO" id="GO:0005509">
    <property type="term" value="F:calcium ion binding"/>
    <property type="evidence" value="ECO:0007669"/>
    <property type="project" value="InterPro"/>
</dbReference>
<sequence>MATTAKQSSASSPSSTVRSFVEGQQHQQQHQQQQQEDLDAIAKQISDHAEAIYQTWKARGLAPTEILNCQLPTVDGEDAFSRTLSPTSSVAPPASTAGTAASASTSGVAKLLAQAPELSNNSLEQLVSSFVNEDKARIAAQKQRSPVAGRTAAAGSTIKSVLQKFEQNGAQSSVNTSPVNKPNFVRPGAKQVVNNNNNNLGTLDKNNVPDVLKDTIVVEKPREKPQTPVKPEHLLNHVPSWPLKNRVVKTPGQQQPQQNHHHSSSSPGSGSGSNSSSNNSSNSGLNSIVSGAPSLISKNTAELMDEVSREEERLINALKTGTVLNNTDGLLPEVITSTLVPDRGDVPDYGYSSSSPGAEMVTTSTLLANGNGNGINGNGTVADGQNNGGGNAGVKHWNGVPMKPNHIPILSLHQIHEQQKLSTNFTRNVATTRLPKDFGRGVQQEKKEDFQAKTIPSPIRPFLSRGSVAERVLIFEKCPEKAPPRERAKDPVKVQSKPVSRLIPPNIHTTLQRHLKNSTKAPYIPQFHFPNGKPPPAITTETTMQRLEQVFDSLPNYECPRDKFHKVVTMCQVPLYWRVPLFMCTALTPTGCVNGDKFISFWRQMTSFCHDPASRFVYIMSRGDRSRSYILPEDFAPLIQDVVDTHPGLAFLKEAAEFHSRYVHTVIARIFYNVNRSWTGKITVPELRKSNLLDVMQLLEEEEDINQIMAYFSYEHFYVIYCKFWELDRDHDLFIDQQDLARHNDHALSSRMIERIFSGCVTRGPRRGNANPIVMGPNGPKMSYTDFVWFLLAEEDKTHPTAIEYWFRCMDVDGDGMLSMYELEYFYEEQQHRMESLGIETLPFEDCLCQMLDMIKPTTPGCVTLADLKRCKMTPIFFDTFFNLEKYMEHEQRDPFAQRDNDDLSDWDRYAAQEYELLVAEEGGDTQGFGCFAPIDDDNDDLYGGNGEDGLARKPLPGHGAVVTGVTHGSRTVSTVSSARGTTRQHNSTATTTKTRSSAKAFSSTKTNQADATRRQPNDSSSFFNAFCVSYDEDDDYESNIDILETQLDDCLLNEW</sequence>
<evidence type="ECO:0000256" key="3">
    <source>
        <dbReference type="SAM" id="MobiDB-lite"/>
    </source>
</evidence>
<feature type="compositionally biased region" description="Low complexity" evidence="3">
    <location>
        <begin position="1"/>
        <end position="35"/>
    </location>
</feature>
<protein>
    <submittedName>
        <fullName evidence="5">Protein phosphatase 2 regulatory subunit</fullName>
    </submittedName>
</protein>
<feature type="compositionally biased region" description="Polar residues" evidence="3">
    <location>
        <begin position="169"/>
        <end position="180"/>
    </location>
</feature>
<keyword evidence="2" id="KW-0106">Calcium</keyword>
<dbReference type="Gene3D" id="1.10.238.10">
    <property type="entry name" value="EF-hand"/>
    <property type="match status" value="1"/>
</dbReference>
<dbReference type="Gene3D" id="1.10.238.220">
    <property type="match status" value="1"/>
</dbReference>
<dbReference type="AlphaFoldDB" id="A0A1Q3G425"/>
<dbReference type="InterPro" id="IPR011992">
    <property type="entry name" value="EF-hand-dom_pair"/>
</dbReference>
<feature type="region of interest" description="Disordered" evidence="3">
    <location>
        <begin position="1"/>
        <end position="37"/>
    </location>
</feature>
<dbReference type="FunFam" id="1.10.238.10:FF:000025">
    <property type="entry name" value="serine/threonine-protein phosphatase 2A regulatory subunit B'' subunit alpha"/>
    <property type="match status" value="1"/>
</dbReference>
<dbReference type="Pfam" id="PF13499">
    <property type="entry name" value="EF-hand_7"/>
    <property type="match status" value="1"/>
</dbReference>
<dbReference type="FunFam" id="1.10.238.220:FF:000001">
    <property type="entry name" value="Serine/threonine-protein phosphatase 2A regulatory subunit B'' subunit alpha"/>
    <property type="match status" value="1"/>
</dbReference>
<feature type="region of interest" description="Disordered" evidence="3">
    <location>
        <begin position="169"/>
        <end position="288"/>
    </location>
</feature>
<dbReference type="InterPro" id="IPR048855">
    <property type="entry name" value="P2R3A_B_D_EF-hand"/>
</dbReference>
<dbReference type="GO" id="GO:0000159">
    <property type="term" value="C:protein phosphatase type 2A complex"/>
    <property type="evidence" value="ECO:0007669"/>
    <property type="project" value="TreeGrafter"/>
</dbReference>
<organism evidence="5">
    <name type="scientific">Culex tarsalis</name>
    <name type="common">Encephalitis mosquito</name>
    <dbReference type="NCBI Taxonomy" id="7177"/>
    <lineage>
        <taxon>Eukaryota</taxon>
        <taxon>Metazoa</taxon>
        <taxon>Ecdysozoa</taxon>
        <taxon>Arthropoda</taxon>
        <taxon>Hexapoda</taxon>
        <taxon>Insecta</taxon>
        <taxon>Pterygota</taxon>
        <taxon>Neoptera</taxon>
        <taxon>Endopterygota</taxon>
        <taxon>Diptera</taxon>
        <taxon>Nematocera</taxon>
        <taxon>Culicoidea</taxon>
        <taxon>Culicidae</taxon>
        <taxon>Culicinae</taxon>
        <taxon>Culicini</taxon>
        <taxon>Culex</taxon>
        <taxon>Culex</taxon>
    </lineage>
</organism>
<dbReference type="PROSITE" id="PS50222">
    <property type="entry name" value="EF_HAND_2"/>
    <property type="match status" value="1"/>
</dbReference>
<dbReference type="PROSITE" id="PS00018">
    <property type="entry name" value="EF_HAND_1"/>
    <property type="match status" value="1"/>
</dbReference>
<dbReference type="Pfam" id="PF21161">
    <property type="entry name" value="P2R3B_EF-hand"/>
    <property type="match status" value="1"/>
</dbReference>
<dbReference type="GO" id="GO:0019888">
    <property type="term" value="F:protein phosphatase regulator activity"/>
    <property type="evidence" value="ECO:0007669"/>
    <property type="project" value="TreeGrafter"/>
</dbReference>
<evidence type="ECO:0000313" key="5">
    <source>
        <dbReference type="EMBL" id="JAV34562.1"/>
    </source>
</evidence>
<dbReference type="EMBL" id="GFDL01000483">
    <property type="protein sequence ID" value="JAV34562.1"/>
    <property type="molecule type" value="Transcribed_RNA"/>
</dbReference>
<dbReference type="CDD" id="cd21504">
    <property type="entry name" value="PPP2R3A_B-like"/>
    <property type="match status" value="1"/>
</dbReference>
<dbReference type="PANTHER" id="PTHR14095">
    <property type="entry name" value="PHOSPHATASE 2A REGULATORY SUBUNIT-RELATED"/>
    <property type="match status" value="1"/>
</dbReference>
<feature type="compositionally biased region" description="Basic and acidic residues" evidence="3">
    <location>
        <begin position="211"/>
        <end position="235"/>
    </location>
</feature>
<dbReference type="InterPro" id="IPR002048">
    <property type="entry name" value="EF_hand_dom"/>
</dbReference>
<dbReference type="Pfam" id="PF17958">
    <property type="entry name" value="EF-hand_13"/>
    <property type="match status" value="1"/>
</dbReference>
<evidence type="ECO:0000256" key="2">
    <source>
        <dbReference type="ARBA" id="ARBA00022837"/>
    </source>
</evidence>
<dbReference type="InterPro" id="IPR018247">
    <property type="entry name" value="EF_Hand_1_Ca_BS"/>
</dbReference>